<comment type="caution">
    <text evidence="2">The sequence shown here is derived from an EMBL/GenBank/DDBJ whole genome shotgun (WGS) entry which is preliminary data.</text>
</comment>
<protein>
    <submittedName>
        <fullName evidence="2">Phage portal protein, HK97 family</fullName>
    </submittedName>
</protein>
<dbReference type="AlphaFoldDB" id="A0A0G1VYF9"/>
<reference evidence="2 3" key="1">
    <citation type="journal article" date="2015" name="Nature">
        <title>rRNA introns, odd ribosomes, and small enigmatic genomes across a large radiation of phyla.</title>
        <authorList>
            <person name="Brown C.T."/>
            <person name="Hug L.A."/>
            <person name="Thomas B.C."/>
            <person name="Sharon I."/>
            <person name="Castelle C.J."/>
            <person name="Singh A."/>
            <person name="Wilkins M.J."/>
            <person name="Williams K.H."/>
            <person name="Banfield J.F."/>
        </authorList>
    </citation>
    <scope>NUCLEOTIDE SEQUENCE [LARGE SCALE GENOMIC DNA]</scope>
</reference>
<evidence type="ECO:0000313" key="2">
    <source>
        <dbReference type="EMBL" id="KKW11518.1"/>
    </source>
</evidence>
<evidence type="ECO:0000256" key="1">
    <source>
        <dbReference type="SAM" id="MobiDB-lite"/>
    </source>
</evidence>
<dbReference type="Proteomes" id="UP000034588">
    <property type="component" value="Unassembled WGS sequence"/>
</dbReference>
<organism evidence="2 3">
    <name type="scientific">Candidatus Gottesmanbacteria bacterium GW2011_GWB1_49_7</name>
    <dbReference type="NCBI Taxonomy" id="1618448"/>
    <lineage>
        <taxon>Bacteria</taxon>
        <taxon>Candidatus Gottesmaniibacteriota</taxon>
    </lineage>
</organism>
<proteinExistence type="predicted"/>
<evidence type="ECO:0000313" key="3">
    <source>
        <dbReference type="Proteomes" id="UP000034588"/>
    </source>
</evidence>
<dbReference type="InterPro" id="IPR006944">
    <property type="entry name" value="Phage/GTA_portal"/>
</dbReference>
<gene>
    <name evidence="2" type="ORF">UY48_C0017G0011</name>
</gene>
<feature type="compositionally biased region" description="Acidic residues" evidence="1">
    <location>
        <begin position="424"/>
        <end position="438"/>
    </location>
</feature>
<feature type="region of interest" description="Disordered" evidence="1">
    <location>
        <begin position="419"/>
        <end position="450"/>
    </location>
</feature>
<sequence length="718" mass="80375">MNILKRAALSVLRKDLTELRKKSLSNGDWLKILGEWGVGGKDEIPKPQNGNENKYLESYRDNVWVKTAVSFMGRNLSSVPMIVKALKGDKEEVINNHPALDVFYKPYPGWNYQRYMYFICASLMLAGNFYGLEEKGKASGKTFRIKPLSPARMRVVINETTEEKVGYVYTTLAGSQKAYQLDEILHIQLYNPLDEFWGMPEMAPARLQIENDNGYIKYNNRTLKNNATPPNYIQFPANQEVDTGKLKTFKEWWEQEQKGVEKAGAMGYLTGGGEIKTVPNMSQRDMEYILGAKMLREGIICVTHIPALLLNVLDNASYSNYEVAVKIGWEEALIPMSEIIANGHDPIIMEYDKSMNLWYAQDFSRVEALRENLTPRIEQVNKLWAMGVPFDTAAQFVGLKIDKIPGGDVGYLPYSLQPAGSVAEPEDEETPPEADNEPPETGKRYHGAKKGIKRKGKGITDVIGAEKYLENYITRALKSVTAYKKELDGLFDDLIDEVVEIWDKQEKSVTKAAKFELFDEGAFVERKAKMSAKHYGKVAEIEGKIRAEEVNALAGTNFTFNISDPRVGKFIKRQGLANAKLVKDTAKNKVNQIIETAQKEGLGIEEIGTRLNEKLTELKHYETVRIAQTELNSAGNFAADESLKQAEKITGLKLGEEWIASGLDNMRDAHADANGQVVAVGESFDVGGEKLEYPGDPSGSAENVINCHCTIATRIMED</sequence>
<dbReference type="EMBL" id="LCQD01000017">
    <property type="protein sequence ID" value="KKW11518.1"/>
    <property type="molecule type" value="Genomic_DNA"/>
</dbReference>
<dbReference type="Pfam" id="PF04860">
    <property type="entry name" value="Phage_portal"/>
    <property type="match status" value="1"/>
</dbReference>
<name>A0A0G1VYF9_9BACT</name>
<accession>A0A0G1VYF9</accession>